<dbReference type="SUPFAM" id="SSF81901">
    <property type="entry name" value="HCP-like"/>
    <property type="match status" value="1"/>
</dbReference>
<dbReference type="InterPro" id="IPR011990">
    <property type="entry name" value="TPR-like_helical_dom_sf"/>
</dbReference>
<dbReference type="PANTHER" id="PTHR11102">
    <property type="entry name" value="SEL-1-LIKE PROTEIN"/>
    <property type="match status" value="1"/>
</dbReference>
<organism evidence="1 4">
    <name type="scientific">Gilliamella apicola</name>
    <dbReference type="NCBI Taxonomy" id="1196095"/>
    <lineage>
        <taxon>Bacteria</taxon>
        <taxon>Pseudomonadati</taxon>
        <taxon>Pseudomonadota</taxon>
        <taxon>Gammaproteobacteria</taxon>
        <taxon>Orbales</taxon>
        <taxon>Orbaceae</taxon>
        <taxon>Gilliamella</taxon>
    </lineage>
</organism>
<gene>
    <name evidence="2" type="ORF">B6C91_11270</name>
    <name evidence="1" type="ORF">B6D08_03780</name>
</gene>
<dbReference type="Proteomes" id="UP000194800">
    <property type="component" value="Unassembled WGS sequence"/>
</dbReference>
<dbReference type="Pfam" id="PF08238">
    <property type="entry name" value="Sel1"/>
    <property type="match status" value="5"/>
</dbReference>
<name>A0A242NJU0_9GAMM</name>
<evidence type="ECO:0000313" key="3">
    <source>
        <dbReference type="Proteomes" id="UP000194800"/>
    </source>
</evidence>
<comment type="caution">
    <text evidence="1">The sequence shown here is derived from an EMBL/GenBank/DDBJ whole genome shotgun (WGS) entry which is preliminary data.</text>
</comment>
<reference evidence="3 4" key="1">
    <citation type="submission" date="2017-03" db="EMBL/GenBank/DDBJ databases">
        <title>Comparative genomics of honeybee gut symbionts reveal geographically distinct and subgroup specific antibiotic resistance.</title>
        <authorList>
            <person name="Ludvigsen J."/>
            <person name="Porcellato D."/>
            <person name="Labee-Lund T.M."/>
            <person name="Amdam G.V."/>
            <person name="Rudi K."/>
        </authorList>
    </citation>
    <scope>NUCLEOTIDE SEQUENCE [LARGE SCALE GENOMIC DNA]</scope>
    <source>
        <strain evidence="1 4">A-7-12</strain>
        <strain evidence="2 3">A-9-12</strain>
    </source>
</reference>
<evidence type="ECO:0000313" key="1">
    <source>
        <dbReference type="EMBL" id="OTQ00681.1"/>
    </source>
</evidence>
<protein>
    <recommendedName>
        <fullName evidence="5">Sel1 repeat family protein</fullName>
    </recommendedName>
</protein>
<dbReference type="OrthoDB" id="6621898at2"/>
<dbReference type="AlphaFoldDB" id="A0A242NJU0"/>
<evidence type="ECO:0000313" key="2">
    <source>
        <dbReference type="EMBL" id="OTQ08765.1"/>
    </source>
</evidence>
<accession>A0A242NJU0</accession>
<dbReference type="EMBL" id="NART01000068">
    <property type="protein sequence ID" value="OTQ08765.1"/>
    <property type="molecule type" value="Genomic_DNA"/>
</dbReference>
<dbReference type="PANTHER" id="PTHR11102:SF160">
    <property type="entry name" value="ERAD-ASSOCIATED E3 UBIQUITIN-PROTEIN LIGASE COMPONENT HRD3"/>
    <property type="match status" value="1"/>
</dbReference>
<dbReference type="InterPro" id="IPR050767">
    <property type="entry name" value="Sel1_AlgK"/>
</dbReference>
<sequence length="249" mass="28707">MMIYMKQRKKNLMKYLNKKFITAVGLTCILLVINLAKADIDNENNLIIKAENGDKVAQYHLANLLLSKNVDEEYNDQIFYWYQQSAEQGYVEAEFALSVIYSERGDSEKSFIWLEKAAKQNHAKAQYELGINYRFGFDVKSDSSKALYFLEKSAQQDYIPAQVELGNLYLTTFDLGSDLDSYKKGVYWYEKAAQKNNAFAQLNLGIIQMAQSNYQQALLWLNQACKNDLTDACQLASKIKTKKIRSKNR</sequence>
<dbReference type="SMART" id="SM00671">
    <property type="entry name" value="SEL1"/>
    <property type="match status" value="5"/>
</dbReference>
<dbReference type="InterPro" id="IPR006597">
    <property type="entry name" value="Sel1-like"/>
</dbReference>
<keyword evidence="3" id="KW-1185">Reference proteome</keyword>
<dbReference type="Gene3D" id="1.25.40.10">
    <property type="entry name" value="Tetratricopeptide repeat domain"/>
    <property type="match status" value="2"/>
</dbReference>
<evidence type="ECO:0008006" key="5">
    <source>
        <dbReference type="Google" id="ProtNLM"/>
    </source>
</evidence>
<evidence type="ECO:0000313" key="4">
    <source>
        <dbReference type="Proteomes" id="UP000194977"/>
    </source>
</evidence>
<proteinExistence type="predicted"/>
<dbReference type="Proteomes" id="UP000194977">
    <property type="component" value="Unassembled WGS sequence"/>
</dbReference>
<dbReference type="EMBL" id="NARP01000007">
    <property type="protein sequence ID" value="OTQ00681.1"/>
    <property type="molecule type" value="Genomic_DNA"/>
</dbReference>